<reference evidence="6" key="1">
    <citation type="submission" date="2018-09" db="EMBL/GenBank/DDBJ databases">
        <title>Genome sequencing of strain 2DFWR-13.</title>
        <authorList>
            <person name="Heo J."/>
            <person name="Kim S.-J."/>
            <person name="Kwon S.-W."/>
        </authorList>
    </citation>
    <scope>NUCLEOTIDE SEQUENCE [LARGE SCALE GENOMIC DNA]</scope>
    <source>
        <strain evidence="6">2DFWR-13</strain>
    </source>
</reference>
<dbReference type="KEGG" id="lyd:D7I47_08380"/>
<dbReference type="AlphaFoldDB" id="A0A387BBD8"/>
<dbReference type="PANTHER" id="PTHR45772:SF4">
    <property type="entry name" value="ABC TRANSPORTER ATP-BINDING PROTEIN"/>
    <property type="match status" value="1"/>
</dbReference>
<dbReference type="Gene3D" id="3.40.50.300">
    <property type="entry name" value="P-loop containing nucleotide triphosphate hydrolases"/>
    <property type="match status" value="1"/>
</dbReference>
<dbReference type="InterPro" id="IPR032823">
    <property type="entry name" value="BCA_ABC_TP_C"/>
</dbReference>
<dbReference type="SUPFAM" id="SSF52540">
    <property type="entry name" value="P-loop containing nucleoside triphosphate hydrolases"/>
    <property type="match status" value="1"/>
</dbReference>
<keyword evidence="6" id="KW-1185">Reference proteome</keyword>
<dbReference type="InterPro" id="IPR003593">
    <property type="entry name" value="AAA+_ATPase"/>
</dbReference>
<dbReference type="EMBL" id="CP032630">
    <property type="protein sequence ID" value="AYF98269.1"/>
    <property type="molecule type" value="Genomic_DNA"/>
</dbReference>
<dbReference type="OrthoDB" id="9805514at2"/>
<dbReference type="Proteomes" id="UP000278886">
    <property type="component" value="Chromosome"/>
</dbReference>
<proteinExistence type="predicted"/>
<name>A0A387BBD8_9MICO</name>
<protein>
    <submittedName>
        <fullName evidence="5">ABC transporter ATP-binding protein</fullName>
    </submittedName>
</protein>
<dbReference type="PROSITE" id="PS50893">
    <property type="entry name" value="ABC_TRANSPORTER_2"/>
    <property type="match status" value="1"/>
</dbReference>
<accession>A0A387BBD8</accession>
<dbReference type="Pfam" id="PF12399">
    <property type="entry name" value="BCA_ABC_TP_C"/>
    <property type="match status" value="1"/>
</dbReference>
<dbReference type="PANTHER" id="PTHR45772">
    <property type="entry name" value="CONSERVED COMPONENT OF ABC TRANSPORTER FOR NATURAL AMINO ACIDS-RELATED"/>
    <property type="match status" value="1"/>
</dbReference>
<keyword evidence="2" id="KW-0547">Nucleotide-binding</keyword>
<dbReference type="InterPro" id="IPR003439">
    <property type="entry name" value="ABC_transporter-like_ATP-bd"/>
</dbReference>
<feature type="domain" description="ABC transporter" evidence="4">
    <location>
        <begin position="15"/>
        <end position="261"/>
    </location>
</feature>
<evidence type="ECO:0000256" key="2">
    <source>
        <dbReference type="ARBA" id="ARBA00022741"/>
    </source>
</evidence>
<dbReference type="GO" id="GO:0016887">
    <property type="term" value="F:ATP hydrolysis activity"/>
    <property type="evidence" value="ECO:0007669"/>
    <property type="project" value="InterPro"/>
</dbReference>
<dbReference type="InterPro" id="IPR027417">
    <property type="entry name" value="P-loop_NTPase"/>
</dbReference>
<gene>
    <name evidence="5" type="ORF">D7I47_08380</name>
</gene>
<keyword evidence="1" id="KW-0813">Transport</keyword>
<evidence type="ECO:0000259" key="4">
    <source>
        <dbReference type="PROSITE" id="PS50893"/>
    </source>
</evidence>
<evidence type="ECO:0000313" key="6">
    <source>
        <dbReference type="Proteomes" id="UP000278886"/>
    </source>
</evidence>
<dbReference type="CDD" id="cd03219">
    <property type="entry name" value="ABC_Mj1267_LivG_branched"/>
    <property type="match status" value="1"/>
</dbReference>
<organism evidence="5 6">
    <name type="scientific">Protaetiibacter intestinalis</name>
    <dbReference type="NCBI Taxonomy" id="2419774"/>
    <lineage>
        <taxon>Bacteria</taxon>
        <taxon>Bacillati</taxon>
        <taxon>Actinomycetota</taxon>
        <taxon>Actinomycetes</taxon>
        <taxon>Micrococcales</taxon>
        <taxon>Microbacteriaceae</taxon>
        <taxon>Protaetiibacter</taxon>
    </lineage>
</organism>
<dbReference type="SMART" id="SM00382">
    <property type="entry name" value="AAA"/>
    <property type="match status" value="1"/>
</dbReference>
<dbReference type="InterPro" id="IPR051120">
    <property type="entry name" value="ABC_AA/LPS_Transport"/>
</dbReference>
<keyword evidence="3 5" id="KW-0067">ATP-binding</keyword>
<dbReference type="GO" id="GO:0005886">
    <property type="term" value="C:plasma membrane"/>
    <property type="evidence" value="ECO:0007669"/>
    <property type="project" value="TreeGrafter"/>
</dbReference>
<dbReference type="GO" id="GO:0005524">
    <property type="term" value="F:ATP binding"/>
    <property type="evidence" value="ECO:0007669"/>
    <property type="project" value="UniProtKB-KW"/>
</dbReference>
<evidence type="ECO:0000256" key="3">
    <source>
        <dbReference type="ARBA" id="ARBA00022840"/>
    </source>
</evidence>
<dbReference type="RefSeq" id="WP_120762616.1">
    <property type="nucleotide sequence ID" value="NZ_CP032630.1"/>
</dbReference>
<dbReference type="Pfam" id="PF00005">
    <property type="entry name" value="ABC_tran"/>
    <property type="match status" value="1"/>
</dbReference>
<sequence length="268" mass="27989">MSVADSGIPAPAARLSVREVTARFGGLTALDRVGFEVHPGEIVGLIGPNGAGKTTVFNIICGLSRAKSGTVLVDGQPRPRAHRLAAAGVARTFQGLALFPGLTVRQNVMAGLSERAPGILGGLVGLPAGPRHLVEAAGLAQQALDGLGIGDTAERHPDDLPYPIQKRVALARALVARPRLLLLDEPAGGLGEDEITELGELIRDVVDENPETAVLFVEHHVDLVMAVSDRIVVLDAGRVIAEGTPDEIRVDPAVAEAYLGHDVEEVAR</sequence>
<evidence type="ECO:0000313" key="5">
    <source>
        <dbReference type="EMBL" id="AYF98269.1"/>
    </source>
</evidence>
<evidence type="ECO:0000256" key="1">
    <source>
        <dbReference type="ARBA" id="ARBA00022448"/>
    </source>
</evidence>